<dbReference type="CDD" id="cd00303">
    <property type="entry name" value="retropepsin_like"/>
    <property type="match status" value="1"/>
</dbReference>
<reference evidence="3 4" key="1">
    <citation type="submission" date="2015-04" db="EMBL/GenBank/DDBJ databases">
        <title>Lasius niger genome sequencing.</title>
        <authorList>
            <person name="Konorov E.A."/>
            <person name="Nikitin M.A."/>
            <person name="Kirill M.V."/>
            <person name="Chang P."/>
        </authorList>
    </citation>
    <scope>NUCLEOTIDE SEQUENCE [LARGE SCALE GENOMIC DNA]</scope>
    <source>
        <tissue evidence="3">Whole</tissue>
    </source>
</reference>
<dbReference type="CDD" id="cd01647">
    <property type="entry name" value="RT_LTR"/>
    <property type="match status" value="1"/>
</dbReference>
<keyword evidence="4" id="KW-1185">Reference proteome</keyword>
<dbReference type="STRING" id="67767.A0A0J7KI25"/>
<dbReference type="GO" id="GO:0015074">
    <property type="term" value="P:DNA integration"/>
    <property type="evidence" value="ECO:0007669"/>
    <property type="project" value="InterPro"/>
</dbReference>
<dbReference type="EMBL" id="LBMM01007070">
    <property type="protein sequence ID" value="KMQ90068.1"/>
    <property type="molecule type" value="Genomic_DNA"/>
</dbReference>
<dbReference type="FunFam" id="1.10.340.70:FF:000001">
    <property type="entry name" value="Retrovirus-related Pol polyprotein from transposon gypsy-like Protein"/>
    <property type="match status" value="1"/>
</dbReference>
<dbReference type="GO" id="GO:0003676">
    <property type="term" value="F:nucleic acid binding"/>
    <property type="evidence" value="ECO:0007669"/>
    <property type="project" value="InterPro"/>
</dbReference>
<dbReference type="FunFam" id="3.30.420.10:FF:000032">
    <property type="entry name" value="Retrovirus-related Pol polyprotein from transposon 297-like Protein"/>
    <property type="match status" value="1"/>
</dbReference>
<accession>A0A0J7KI25</accession>
<dbReference type="AlphaFoldDB" id="A0A0J7KI25"/>
<feature type="domain" description="Integrase catalytic" evidence="2">
    <location>
        <begin position="374"/>
        <end position="533"/>
    </location>
</feature>
<dbReference type="Gene3D" id="3.30.420.10">
    <property type="entry name" value="Ribonuclease H-like superfamily/Ribonuclease H"/>
    <property type="match status" value="1"/>
</dbReference>
<dbReference type="PANTHER" id="PTHR37984">
    <property type="entry name" value="PROTEIN CBG26694"/>
    <property type="match status" value="1"/>
</dbReference>
<dbReference type="GO" id="GO:0042575">
    <property type="term" value="C:DNA polymerase complex"/>
    <property type="evidence" value="ECO:0007669"/>
    <property type="project" value="UniProtKB-ARBA"/>
</dbReference>
<dbReference type="Pfam" id="PF00665">
    <property type="entry name" value="rve"/>
    <property type="match status" value="1"/>
</dbReference>
<dbReference type="InterPro" id="IPR021109">
    <property type="entry name" value="Peptidase_aspartic_dom_sf"/>
</dbReference>
<name>A0A0J7KI25_LASNI</name>
<dbReference type="PaxDb" id="67767-A0A0J7KI25"/>
<dbReference type="InterPro" id="IPR043502">
    <property type="entry name" value="DNA/RNA_pol_sf"/>
</dbReference>
<dbReference type="InterPro" id="IPR012337">
    <property type="entry name" value="RNaseH-like_sf"/>
</dbReference>
<dbReference type="SUPFAM" id="SSF56672">
    <property type="entry name" value="DNA/RNA polymerases"/>
    <property type="match status" value="1"/>
</dbReference>
<proteinExistence type="predicted"/>
<dbReference type="SUPFAM" id="SSF53098">
    <property type="entry name" value="Ribonuclease H-like"/>
    <property type="match status" value="1"/>
</dbReference>
<organism evidence="3 4">
    <name type="scientific">Lasius niger</name>
    <name type="common">Black garden ant</name>
    <dbReference type="NCBI Taxonomy" id="67767"/>
    <lineage>
        <taxon>Eukaryota</taxon>
        <taxon>Metazoa</taxon>
        <taxon>Ecdysozoa</taxon>
        <taxon>Arthropoda</taxon>
        <taxon>Hexapoda</taxon>
        <taxon>Insecta</taxon>
        <taxon>Pterygota</taxon>
        <taxon>Neoptera</taxon>
        <taxon>Endopterygota</taxon>
        <taxon>Hymenoptera</taxon>
        <taxon>Apocrita</taxon>
        <taxon>Aculeata</taxon>
        <taxon>Formicoidea</taxon>
        <taxon>Formicidae</taxon>
        <taxon>Formicinae</taxon>
        <taxon>Lasius</taxon>
        <taxon>Lasius</taxon>
    </lineage>
</organism>
<evidence type="ECO:0000313" key="4">
    <source>
        <dbReference type="Proteomes" id="UP000036403"/>
    </source>
</evidence>
<comment type="caution">
    <text evidence="3">The sequence shown here is derived from an EMBL/GenBank/DDBJ whole genome shotgun (WGS) entry which is preliminary data.</text>
</comment>
<dbReference type="SUPFAM" id="SSF50630">
    <property type="entry name" value="Acid proteases"/>
    <property type="match status" value="1"/>
</dbReference>
<dbReference type="Gene3D" id="3.10.10.10">
    <property type="entry name" value="HIV Type 1 Reverse Transcriptase, subunit A, domain 1"/>
    <property type="match status" value="1"/>
</dbReference>
<evidence type="ECO:0000313" key="3">
    <source>
        <dbReference type="EMBL" id="KMQ90068.1"/>
    </source>
</evidence>
<protein>
    <recommendedName>
        <fullName evidence="1">RNA-directed DNA polymerase</fullName>
        <ecNumber evidence="1">2.7.7.49</ecNumber>
    </recommendedName>
</protein>
<dbReference type="OrthoDB" id="425619at2759"/>
<dbReference type="InterPro" id="IPR043128">
    <property type="entry name" value="Rev_trsase/Diguanyl_cyclase"/>
</dbReference>
<dbReference type="GO" id="GO:0003964">
    <property type="term" value="F:RNA-directed DNA polymerase activity"/>
    <property type="evidence" value="ECO:0007669"/>
    <property type="project" value="UniProtKB-EC"/>
</dbReference>
<dbReference type="PANTHER" id="PTHR37984:SF15">
    <property type="entry name" value="INTEGRASE CATALYTIC DOMAIN-CONTAINING PROTEIN"/>
    <property type="match status" value="1"/>
</dbReference>
<dbReference type="InterPro" id="IPR041588">
    <property type="entry name" value="Integrase_H2C2"/>
</dbReference>
<dbReference type="InterPro" id="IPR036397">
    <property type="entry name" value="RNaseH_sf"/>
</dbReference>
<gene>
    <name evidence="3" type="ORF">RF55_10216</name>
</gene>
<evidence type="ECO:0000259" key="2">
    <source>
        <dbReference type="PROSITE" id="PS50994"/>
    </source>
</evidence>
<dbReference type="InterPro" id="IPR001584">
    <property type="entry name" value="Integrase_cat-core"/>
</dbReference>
<sequence>MLDVREGKVDNKECFFKVDTGSDVSIISSKFVEEERRRICKNCVNLRYPTGEKVDVKFWAEIKVELGKYSVVIPMFVAEINDECLLGIDFLKKINLDKVFTSVFGTSVLEKEIARIEDSFERVPIPLKELYETNSRHLNGVEKKNFVDFLNEFEDLFSENIIAENCSVVEHVVNVQDSLPIKQVPRRIPIQMRGEVEKILEDMSSREMIEESQSPWVSPAVMVKNKDGSIRFYVDYRKLNAVTIKDSYPLPRIDEILDQLAGNSWFSTLDLKSGYWQIKIRPEDKEKTAFSIGKGLWQFTLVVPRERVKKILEETHDSPTGGHFGVNKTLEKIRKRFFWATCKQDVEEWCKTCKICISRKGPSGKGKSPLQIYNVGAPLERIQMDILGPLPLTRSGNKYLLVIVDCFTKWVEAFPIKNIRTSTVAEVFVNQFISRHGIPVEVHTDQGRNFESQLFSELMILLGIRKARSTALHPQSDGQVVRQHRTISNFIAKFVSKDQKDWDRWIPMFLLAYRSSKHEVTGVTPQQNYTLLGNLDYPWIFCEEILNLLKKDYFRKLILLEI</sequence>
<dbReference type="InterPro" id="IPR050951">
    <property type="entry name" value="Retrovirus_Pol_polyprotein"/>
</dbReference>
<dbReference type="EC" id="2.7.7.49" evidence="1"/>
<evidence type="ECO:0000256" key="1">
    <source>
        <dbReference type="ARBA" id="ARBA00012493"/>
    </source>
</evidence>
<dbReference type="Gene3D" id="3.30.70.270">
    <property type="match status" value="1"/>
</dbReference>
<dbReference type="Gene3D" id="2.40.70.10">
    <property type="entry name" value="Acid Proteases"/>
    <property type="match status" value="1"/>
</dbReference>
<dbReference type="Proteomes" id="UP000036403">
    <property type="component" value="Unassembled WGS sequence"/>
</dbReference>
<dbReference type="Pfam" id="PF17921">
    <property type="entry name" value="Integrase_H2C2"/>
    <property type="match status" value="1"/>
</dbReference>
<dbReference type="PROSITE" id="PS50994">
    <property type="entry name" value="INTEGRASE"/>
    <property type="match status" value="1"/>
</dbReference>